<reference evidence="5" key="1">
    <citation type="submission" date="2019-11" db="EMBL/GenBank/DDBJ databases">
        <authorList>
            <person name="Falquet L."/>
            <person name="Falquet L."/>
        </authorList>
    </citation>
    <scope>NUCLEOTIDE SEQUENCE</scope>
    <source>
        <strain evidence="6">G1650</strain>
        <strain evidence="5">G1705</strain>
    </source>
</reference>
<dbReference type="InterPro" id="IPR022382">
    <property type="entry name" value="Mycoplasma_peptidase_DUF31"/>
</dbReference>
<feature type="region of interest" description="Disordered" evidence="2">
    <location>
        <begin position="261"/>
        <end position="280"/>
    </location>
</feature>
<evidence type="ECO:0000256" key="2">
    <source>
        <dbReference type="SAM" id="MobiDB-lite"/>
    </source>
</evidence>
<dbReference type="NCBIfam" id="NF045842">
    <property type="entry name" value="MIP_near_MIB"/>
    <property type="match status" value="1"/>
</dbReference>
<evidence type="ECO:0000256" key="1">
    <source>
        <dbReference type="SAM" id="Coils"/>
    </source>
</evidence>
<evidence type="ECO:0000259" key="4">
    <source>
        <dbReference type="Pfam" id="PF01732"/>
    </source>
</evidence>
<evidence type="ECO:0000256" key="3">
    <source>
        <dbReference type="SAM" id="SignalP"/>
    </source>
</evidence>
<organism evidence="5">
    <name type="scientific">Mycoplasma feriruminatoris</name>
    <dbReference type="NCBI Taxonomy" id="1179777"/>
    <lineage>
        <taxon>Bacteria</taxon>
        <taxon>Bacillati</taxon>
        <taxon>Mycoplasmatota</taxon>
        <taxon>Mollicutes</taxon>
        <taxon>Mycoplasmataceae</taxon>
        <taxon>Mycoplasma</taxon>
    </lineage>
</organism>
<dbReference type="PRINTS" id="PR00840">
    <property type="entry name" value="Y06768FAMILY"/>
</dbReference>
<sequence length="881" mass="101007">MIKKLLVSLGSISLISTSILVVACGNKLGKDDNKPLSNSAFANLINKINNSDDLEKLADLSFNLGNRKVNKNEILPSLLENNSKILSVIFKGSNKNKIIVTVNNVSTQKGENSNISNIQGVADVSLTFTNRHTNKSIDRRITFTGLQKNGGADEHGRIIGNQFAYFGGEKGFQEYLKLDLLKRFDYDNERYMNILKSSLNVDSKNKVEDIKKIRDIDITEEQIKTFNEKAKAVSFDEYYNAALKGFTVPVYENNSSEVKLKVNDGPETGKGSSVIDSIGRDPNRTNGLARTITNETYKNIATQTFQVTFSSPNKYEEEISEAEEFIQKISSWSKEQFEAYMAIQIRTLETNFNYQNSEIEREIKNSDVNLYAGHIDKLKENQKQLKEKFEKEKAELQAYNQEKLKKWQQDEIDKYKKKAKDEDGKTFRPTSGTMWILDHQVSSNGTGSNKFYFGTNSHVAKAITDKLSSMSLTRIDKSVGVGQTLKLNSLDPNFKTFHFSDNLKEAIDVIFHATDFIEEDQRPTEFLESKQKEKFKKTGIYADFAVVEIDFDKLLKTYKESNGNTSNNNFWVQKQGQPITDTYKGKDIKEIVSDITNDYASLDESKKVKFKSTSYLEKEQYPTIERMISFDPNNKTDLDKFNNLESLYILGYPSAKDDYYFDKYEDQNQEAIKKLDFSLWTNSDQRYYNQAARKEGYPQKYPDYLLDKGEFLSYQIGYRSFIDKPGLTDAFIASSRVGNKLYKLNGKEYFQYGLQIMPRFYAPSGGASGSSVRNNKNELIGVFHVANGSAKTGLATVFRSPGYNYQGLFGKYNLVEYDLIYGGAKHQINSYRYSLYRKYRDKPDFKTALFEKGLDRQKGIPDKFKFKETNFSKEHDKYFKR</sequence>
<gene>
    <name evidence="6" type="ORF">MF5293_00320</name>
    <name evidence="5" type="ORF">MF5294_00321</name>
</gene>
<dbReference type="Pfam" id="PF01732">
    <property type="entry name" value="Mycop_pep_DUF31"/>
    <property type="match status" value="1"/>
</dbReference>
<dbReference type="EMBL" id="LR739233">
    <property type="protein sequence ID" value="VZR75301.1"/>
    <property type="molecule type" value="Genomic_DNA"/>
</dbReference>
<feature type="chain" id="PRO_5033514116" evidence="3">
    <location>
        <begin position="24"/>
        <end position="881"/>
    </location>
</feature>
<feature type="domain" description="DUF31" evidence="4">
    <location>
        <begin position="294"/>
        <end position="784"/>
    </location>
</feature>
<protein>
    <submittedName>
        <fullName evidence="5">Membrane-associated lipoprotein</fullName>
    </submittedName>
</protein>
<dbReference type="RefSeq" id="WP_239759473.1">
    <property type="nucleotide sequence ID" value="NZ_CP091032.1"/>
</dbReference>
<keyword evidence="5" id="KW-0449">Lipoprotein</keyword>
<name>A0A654IES5_9MOLU</name>
<keyword evidence="1" id="KW-0175">Coiled coil</keyword>
<feature type="coiled-coil region" evidence="1">
    <location>
        <begin position="368"/>
        <end position="406"/>
    </location>
</feature>
<feature type="signal peptide" evidence="3">
    <location>
        <begin position="1"/>
        <end position="23"/>
    </location>
</feature>
<keyword evidence="3" id="KW-0732">Signal</keyword>
<dbReference type="PROSITE" id="PS51257">
    <property type="entry name" value="PROKAR_LIPOPROTEIN"/>
    <property type="match status" value="1"/>
</dbReference>
<evidence type="ECO:0000313" key="5">
    <source>
        <dbReference type="EMBL" id="VZR75301.1"/>
    </source>
</evidence>
<dbReference type="Gene3D" id="3.10.450.270">
    <property type="match status" value="1"/>
</dbReference>
<dbReference type="InterPro" id="IPR022381">
    <property type="entry name" value="Uncharacterised_MG067"/>
</dbReference>
<evidence type="ECO:0000313" key="6">
    <source>
        <dbReference type="EMBL" id="VZR97438.1"/>
    </source>
</evidence>
<dbReference type="AlphaFoldDB" id="A0A654IES5"/>
<proteinExistence type="predicted"/>
<accession>A0A654IES5</accession>
<dbReference type="NCBIfam" id="NF045841">
    <property type="entry name" value="Ig_SerProt_MIP"/>
    <property type="match status" value="1"/>
</dbReference>
<dbReference type="EMBL" id="LR739234">
    <property type="protein sequence ID" value="VZR97438.1"/>
    <property type="molecule type" value="Genomic_DNA"/>
</dbReference>